<comment type="caution">
    <text evidence="1">The sequence shown here is derived from an EMBL/GenBank/DDBJ whole genome shotgun (WGS) entry which is preliminary data.</text>
</comment>
<name>A0A0V0SKD4_9BILA</name>
<dbReference type="AlphaFoldDB" id="A0A0V0SKD4"/>
<organism evidence="1 2">
    <name type="scientific">Trichinella nelsoni</name>
    <dbReference type="NCBI Taxonomy" id="6336"/>
    <lineage>
        <taxon>Eukaryota</taxon>
        <taxon>Metazoa</taxon>
        <taxon>Ecdysozoa</taxon>
        <taxon>Nematoda</taxon>
        <taxon>Enoplea</taxon>
        <taxon>Dorylaimia</taxon>
        <taxon>Trichinellida</taxon>
        <taxon>Trichinellidae</taxon>
        <taxon>Trichinella</taxon>
    </lineage>
</organism>
<keyword evidence="2" id="KW-1185">Reference proteome</keyword>
<accession>A0A0V0SKD4</accession>
<evidence type="ECO:0000313" key="1">
    <source>
        <dbReference type="EMBL" id="KRX27137.1"/>
    </source>
</evidence>
<gene>
    <name evidence="1" type="ORF">T07_8932</name>
</gene>
<dbReference type="EMBL" id="JYDL01000004">
    <property type="protein sequence ID" value="KRX27137.1"/>
    <property type="molecule type" value="Genomic_DNA"/>
</dbReference>
<evidence type="ECO:0000313" key="2">
    <source>
        <dbReference type="Proteomes" id="UP000054630"/>
    </source>
</evidence>
<sequence>MTSSRYTRHLDPTRPLRTVSISLYKAIRGGEGCFLPVLFLHFHLPVTACQVKGQKPLRACQRIQVVVDSRKQVGVIPGYIVQLPVVDAKQARPILLLHEDDKGRPGAARRLHDVSSQHFFQEGFHLRSLVVGDPHWGAPHLHGIAGVHGVAYHTRPPEVLI</sequence>
<protein>
    <submittedName>
        <fullName evidence="1">Uncharacterized protein</fullName>
    </submittedName>
</protein>
<reference evidence="1 2" key="1">
    <citation type="submission" date="2015-01" db="EMBL/GenBank/DDBJ databases">
        <title>Evolution of Trichinella species and genotypes.</title>
        <authorList>
            <person name="Korhonen P.K."/>
            <person name="Edoardo P."/>
            <person name="Giuseppe L.R."/>
            <person name="Gasser R.B."/>
        </authorList>
    </citation>
    <scope>NUCLEOTIDE SEQUENCE [LARGE SCALE GENOMIC DNA]</scope>
    <source>
        <strain evidence="1">ISS37</strain>
    </source>
</reference>
<proteinExistence type="predicted"/>
<dbReference type="Proteomes" id="UP000054630">
    <property type="component" value="Unassembled WGS sequence"/>
</dbReference>